<protein>
    <submittedName>
        <fullName evidence="9">Cell division control protein</fullName>
    </submittedName>
</protein>
<feature type="non-terminal residue" evidence="9">
    <location>
        <position position="630"/>
    </location>
</feature>
<dbReference type="GO" id="GO:0003688">
    <property type="term" value="F:DNA replication origin binding"/>
    <property type="evidence" value="ECO:0007669"/>
    <property type="project" value="TreeGrafter"/>
</dbReference>
<dbReference type="Pfam" id="PF22606">
    <property type="entry name" value="Cdc6-ORC-like_ATPase_lid"/>
    <property type="match status" value="1"/>
</dbReference>
<dbReference type="FunFam" id="3.40.50.300:FF:000547">
    <property type="entry name" value="Cell division control protein"/>
    <property type="match status" value="1"/>
</dbReference>
<dbReference type="Pfam" id="PF13191">
    <property type="entry name" value="AAA_16"/>
    <property type="match status" value="1"/>
</dbReference>
<dbReference type="CDD" id="cd00009">
    <property type="entry name" value="AAA"/>
    <property type="match status" value="1"/>
</dbReference>
<dbReference type="GO" id="GO:0006270">
    <property type="term" value="P:DNA replication initiation"/>
    <property type="evidence" value="ECO:0007669"/>
    <property type="project" value="InterPro"/>
</dbReference>
<feature type="compositionally biased region" description="Polar residues" evidence="7">
    <location>
        <begin position="568"/>
        <end position="578"/>
    </location>
</feature>
<dbReference type="InterPro" id="IPR036388">
    <property type="entry name" value="WH-like_DNA-bd_sf"/>
</dbReference>
<organism evidence="9 10">
    <name type="scientific">Aureobasidium melanogenum</name>
    <name type="common">Aureobasidium pullulans var. melanogenum</name>
    <dbReference type="NCBI Taxonomy" id="46634"/>
    <lineage>
        <taxon>Eukaryota</taxon>
        <taxon>Fungi</taxon>
        <taxon>Dikarya</taxon>
        <taxon>Ascomycota</taxon>
        <taxon>Pezizomycotina</taxon>
        <taxon>Dothideomycetes</taxon>
        <taxon>Dothideomycetidae</taxon>
        <taxon>Dothideales</taxon>
        <taxon>Saccotheciaceae</taxon>
        <taxon>Aureobasidium</taxon>
    </lineage>
</organism>
<dbReference type="AlphaFoldDB" id="A0A9P8JRR4"/>
<evidence type="ECO:0000256" key="4">
    <source>
        <dbReference type="ARBA" id="ARBA00022705"/>
    </source>
</evidence>
<accession>A0A9P8JRR4</accession>
<keyword evidence="10" id="KW-1185">Reference proteome</keyword>
<feature type="region of interest" description="Disordered" evidence="7">
    <location>
        <begin position="568"/>
        <end position="587"/>
    </location>
</feature>
<dbReference type="Proteomes" id="UP000729357">
    <property type="component" value="Unassembled WGS sequence"/>
</dbReference>
<proteinExistence type="inferred from homology"/>
<evidence type="ECO:0000256" key="1">
    <source>
        <dbReference type="ARBA" id="ARBA00004123"/>
    </source>
</evidence>
<keyword evidence="3 9" id="KW-0132">Cell division</keyword>
<dbReference type="Pfam" id="PF09079">
    <property type="entry name" value="WHD_Cdc6"/>
    <property type="match status" value="1"/>
</dbReference>
<comment type="similarity">
    <text evidence="2">Belongs to the CDC6/cdc18 family.</text>
</comment>
<feature type="domain" description="AAA+ ATPase" evidence="8">
    <location>
        <begin position="178"/>
        <end position="324"/>
    </location>
</feature>
<evidence type="ECO:0000313" key="9">
    <source>
        <dbReference type="EMBL" id="KAG9974852.1"/>
    </source>
</evidence>
<name>A0A9P8JRR4_AURME</name>
<dbReference type="InterPro" id="IPR027417">
    <property type="entry name" value="P-loop_NTPase"/>
</dbReference>
<dbReference type="InterPro" id="IPR016314">
    <property type="entry name" value="Cdc6/18"/>
</dbReference>
<reference evidence="9" key="1">
    <citation type="journal article" date="2021" name="J Fungi (Basel)">
        <title>Virulence traits and population genomics of the black yeast Aureobasidium melanogenum.</title>
        <authorList>
            <person name="Cernosa A."/>
            <person name="Sun X."/>
            <person name="Gostincar C."/>
            <person name="Fang C."/>
            <person name="Gunde-Cimerman N."/>
            <person name="Song Z."/>
        </authorList>
    </citation>
    <scope>NUCLEOTIDE SEQUENCE</scope>
    <source>
        <strain evidence="9">EXF-9298</strain>
    </source>
</reference>
<dbReference type="InterPro" id="IPR054425">
    <property type="entry name" value="Cdc6_ORC1-like_ATPase_lid"/>
</dbReference>
<dbReference type="SUPFAM" id="SSF52540">
    <property type="entry name" value="P-loop containing nucleoside triphosphate hydrolases"/>
    <property type="match status" value="1"/>
</dbReference>
<gene>
    <name evidence="9" type="ORF">KCU98_g11727</name>
</gene>
<reference evidence="9" key="2">
    <citation type="submission" date="2021-08" db="EMBL/GenBank/DDBJ databases">
        <authorList>
            <person name="Gostincar C."/>
            <person name="Sun X."/>
            <person name="Song Z."/>
            <person name="Gunde-Cimerman N."/>
        </authorList>
    </citation>
    <scope>NUCLEOTIDE SEQUENCE</scope>
    <source>
        <strain evidence="9">EXF-9298</strain>
    </source>
</reference>
<feature type="compositionally biased region" description="Low complexity" evidence="7">
    <location>
        <begin position="51"/>
        <end position="62"/>
    </location>
</feature>
<feature type="compositionally biased region" description="Polar residues" evidence="7">
    <location>
        <begin position="16"/>
        <end position="26"/>
    </location>
</feature>
<comment type="subcellular location">
    <subcellularLocation>
        <location evidence="1">Nucleus</location>
    </subcellularLocation>
</comment>
<dbReference type="InterPro" id="IPR003593">
    <property type="entry name" value="AAA+_ATPase"/>
</dbReference>
<evidence type="ECO:0000259" key="8">
    <source>
        <dbReference type="SMART" id="SM00382"/>
    </source>
</evidence>
<dbReference type="GO" id="GO:0033314">
    <property type="term" value="P:mitotic DNA replication checkpoint signaling"/>
    <property type="evidence" value="ECO:0007669"/>
    <property type="project" value="TreeGrafter"/>
</dbReference>
<evidence type="ECO:0000256" key="7">
    <source>
        <dbReference type="SAM" id="MobiDB-lite"/>
    </source>
</evidence>
<dbReference type="Gene3D" id="3.40.50.300">
    <property type="entry name" value="P-loop containing nucleotide triphosphate hydrolases"/>
    <property type="match status" value="1"/>
</dbReference>
<dbReference type="SMART" id="SM00382">
    <property type="entry name" value="AAA"/>
    <property type="match status" value="1"/>
</dbReference>
<dbReference type="InterPro" id="IPR041664">
    <property type="entry name" value="AAA_16"/>
</dbReference>
<feature type="compositionally biased region" description="Low complexity" evidence="7">
    <location>
        <begin position="77"/>
        <end position="91"/>
    </location>
</feature>
<dbReference type="PANTHER" id="PTHR10763">
    <property type="entry name" value="CELL DIVISION CONTROL PROTEIN 6-RELATED"/>
    <property type="match status" value="1"/>
</dbReference>
<dbReference type="Gene3D" id="1.10.10.10">
    <property type="entry name" value="Winged helix-like DNA-binding domain superfamily/Winged helix DNA-binding domain"/>
    <property type="match status" value="1"/>
</dbReference>
<evidence type="ECO:0000256" key="2">
    <source>
        <dbReference type="ARBA" id="ARBA00006184"/>
    </source>
</evidence>
<comment type="caution">
    <text evidence="9">The sequence shown here is derived from an EMBL/GenBank/DDBJ whole genome shotgun (WGS) entry which is preliminary data.</text>
</comment>
<dbReference type="GO" id="GO:0005634">
    <property type="term" value="C:nucleus"/>
    <property type="evidence" value="ECO:0007669"/>
    <property type="project" value="UniProtKB-SubCell"/>
</dbReference>
<dbReference type="EMBL" id="JAHFXS010001921">
    <property type="protein sequence ID" value="KAG9974852.1"/>
    <property type="molecule type" value="Genomic_DNA"/>
</dbReference>
<keyword evidence="5" id="KW-0539">Nucleus</keyword>
<dbReference type="PANTHER" id="PTHR10763:SF26">
    <property type="entry name" value="CELL DIVISION CONTROL PROTEIN 6 HOMOLOG"/>
    <property type="match status" value="1"/>
</dbReference>
<sequence length="630" mass="68428">MSAAMAASVLGKRTRSSTNASDTGIQTRAKRRETLVLGNDENDNPFFKPRSSATQQPTSTPSKRVTSSPNKISAHFSVSKTTKSSTVVKSSPLATPQTPRHRDALASKITITPRHRHLITSGPDTPRSPHTPSNAANNVYNQARQIFSRCTDPGVLVGREQEKEQLSTFISERLVSSEGGCLYISGPPGTGKSAFVGQVCQDLASDSDREMTVSTVNCMSIKTAKDLANTLSKDLDLNSLAGRAADFDFLRANFFEQDKKYVVILDEIDRLVDLDLKLLYNLFEWSMEPSSSLILIGIANALDLTDRFLPRLKSRNLKPDLLPFMPYTAPQIANIITSKLKGLDTSLTDPNFIPFLHPAAIQFCSKKVASHTGDLRKAFDICKRAVDMIESETKVEQARIRLQDSPSKTPLKENLNLASPAVKLAAFQKSALKDPRQTTLFPSISHLTLETAPRATIAHVAKVTAAVFSNGASQRLASLNLQQKAVLCALSALEKKKREAPSVVTFPMTPSKHANIAPTIKQLYEAYCTLCSRENLLHALTSIEFRDVISGLETLSLVSAVETKDASSFSMPLTPSRTPSRKSKSGFTGAAMGDDRRMAACVGHAELISALKGPGSDILKEMIEGDGIVA</sequence>
<dbReference type="InterPro" id="IPR050311">
    <property type="entry name" value="ORC1/CDC6"/>
</dbReference>
<evidence type="ECO:0000256" key="6">
    <source>
        <dbReference type="ARBA" id="ARBA00023306"/>
    </source>
</evidence>
<feature type="region of interest" description="Disordered" evidence="7">
    <location>
        <begin position="1"/>
        <end position="100"/>
    </location>
</feature>
<evidence type="ECO:0000313" key="10">
    <source>
        <dbReference type="Proteomes" id="UP000729357"/>
    </source>
</evidence>
<evidence type="ECO:0000256" key="5">
    <source>
        <dbReference type="ARBA" id="ARBA00023242"/>
    </source>
</evidence>
<keyword evidence="6" id="KW-0131">Cell cycle</keyword>
<dbReference type="GO" id="GO:0051301">
    <property type="term" value="P:cell division"/>
    <property type="evidence" value="ECO:0007669"/>
    <property type="project" value="UniProtKB-KW"/>
</dbReference>
<dbReference type="InterPro" id="IPR015163">
    <property type="entry name" value="Cdc6_C"/>
</dbReference>
<evidence type="ECO:0000256" key="3">
    <source>
        <dbReference type="ARBA" id="ARBA00022618"/>
    </source>
</evidence>
<dbReference type="Gene3D" id="1.10.8.60">
    <property type="match status" value="1"/>
</dbReference>
<dbReference type="PIRSF" id="PIRSF001767">
    <property type="entry name" value="Cdc6"/>
    <property type="match status" value="1"/>
</dbReference>
<keyword evidence="4" id="KW-0235">DNA replication</keyword>